<dbReference type="AlphaFoldDB" id="A0A517PQE5"/>
<gene>
    <name evidence="1" type="ORF">HG66A1_34050</name>
</gene>
<proteinExistence type="predicted"/>
<organism evidence="1 2">
    <name type="scientific">Gimesia chilikensis</name>
    <dbReference type="NCBI Taxonomy" id="2605989"/>
    <lineage>
        <taxon>Bacteria</taxon>
        <taxon>Pseudomonadati</taxon>
        <taxon>Planctomycetota</taxon>
        <taxon>Planctomycetia</taxon>
        <taxon>Planctomycetales</taxon>
        <taxon>Planctomycetaceae</taxon>
        <taxon>Gimesia</taxon>
    </lineage>
</organism>
<dbReference type="Proteomes" id="UP000320421">
    <property type="component" value="Chromosome"/>
</dbReference>
<sequence>MSKRRKSRVSQCMAGTVLFLLLAYLLSVGPVLALTVRFQESGYTPRSICEIRPWWSHFELFAGRKYEYADRLEQFYAPLIWCAENNDLFKSGTDRYISLFNRGD</sequence>
<evidence type="ECO:0000313" key="2">
    <source>
        <dbReference type="Proteomes" id="UP000320421"/>
    </source>
</evidence>
<dbReference type="RefSeq" id="WP_145186172.1">
    <property type="nucleotide sequence ID" value="NZ_CP036266.1"/>
</dbReference>
<protein>
    <submittedName>
        <fullName evidence="1">Uncharacterized protein</fullName>
    </submittedName>
</protein>
<name>A0A517PQE5_9PLAN</name>
<evidence type="ECO:0000313" key="1">
    <source>
        <dbReference type="EMBL" id="QDT21602.1"/>
    </source>
</evidence>
<keyword evidence="2" id="KW-1185">Reference proteome</keyword>
<accession>A0A517PQE5</accession>
<reference evidence="1 2" key="1">
    <citation type="submission" date="2019-02" db="EMBL/GenBank/DDBJ databases">
        <title>Deep-cultivation of Planctomycetes and their phenomic and genomic characterization uncovers novel biology.</title>
        <authorList>
            <person name="Wiegand S."/>
            <person name="Jogler M."/>
            <person name="Boedeker C."/>
            <person name="Pinto D."/>
            <person name="Vollmers J."/>
            <person name="Rivas-Marin E."/>
            <person name="Kohn T."/>
            <person name="Peeters S.H."/>
            <person name="Heuer A."/>
            <person name="Rast P."/>
            <person name="Oberbeckmann S."/>
            <person name="Bunk B."/>
            <person name="Jeske O."/>
            <person name="Meyerdierks A."/>
            <person name="Storesund J.E."/>
            <person name="Kallscheuer N."/>
            <person name="Luecker S."/>
            <person name="Lage O.M."/>
            <person name="Pohl T."/>
            <person name="Merkel B.J."/>
            <person name="Hornburger P."/>
            <person name="Mueller R.-W."/>
            <person name="Bruemmer F."/>
            <person name="Labrenz M."/>
            <person name="Spormann A.M."/>
            <person name="Op den Camp H."/>
            <person name="Overmann J."/>
            <person name="Amann R."/>
            <person name="Jetten M.S.M."/>
            <person name="Mascher T."/>
            <person name="Medema M.H."/>
            <person name="Devos D.P."/>
            <person name="Kaster A.-K."/>
            <person name="Ovreas L."/>
            <person name="Rohde M."/>
            <person name="Galperin M.Y."/>
            <person name="Jogler C."/>
        </authorList>
    </citation>
    <scope>NUCLEOTIDE SEQUENCE [LARGE SCALE GENOMIC DNA]</scope>
    <source>
        <strain evidence="1 2">HG66A1</strain>
    </source>
</reference>
<dbReference type="EMBL" id="CP036266">
    <property type="protein sequence ID" value="QDT21602.1"/>
    <property type="molecule type" value="Genomic_DNA"/>
</dbReference>